<dbReference type="PANTHER" id="PTHR33129:SF3">
    <property type="entry name" value="HOT SPOT (RHS) PROTEIN, PUTATIVE-RELATED"/>
    <property type="match status" value="1"/>
</dbReference>
<protein>
    <submittedName>
        <fullName evidence="3">Retrotransposon hot spot (RHS) protein, putative</fullName>
    </submittedName>
</protein>
<dbReference type="InterPro" id="IPR006518">
    <property type="entry name" value="Trypano_RHS"/>
</dbReference>
<dbReference type="Pfam" id="PF07999">
    <property type="entry name" value="RHSP"/>
    <property type="match status" value="1"/>
</dbReference>
<dbReference type="InterPro" id="IPR046836">
    <property type="entry name" value="RHS_C"/>
</dbReference>
<dbReference type="Proteomes" id="UP000007350">
    <property type="component" value="Unassembled WGS sequence"/>
</dbReference>
<dbReference type="InterPro" id="IPR052980">
    <property type="entry name" value="Crinkler_effector"/>
</dbReference>
<dbReference type="NCBIfam" id="TIGR01631">
    <property type="entry name" value="Trypano_RHS"/>
    <property type="match status" value="1"/>
</dbReference>
<feature type="domain" description="Retrotransposon hot spot protein,C-terminal" evidence="1">
    <location>
        <begin position="192"/>
        <end position="485"/>
    </location>
</feature>
<dbReference type="OrthoDB" id="251324at2759"/>
<evidence type="ECO:0000259" key="1">
    <source>
        <dbReference type="Pfam" id="PF07999"/>
    </source>
</evidence>
<sequence>MEWAVREEMGIEEDMNKLEDKGVHTLLGWSKASSELKATVYDMTKNSLDAALGEAGNPTTTKAPIYLEGLYESVYNAKWSHVVELPDDEETKTGTGMVVREGEPPQSWTYKEVNYILEKDDGVQQSGAPRRRLVVLTSDKGWPYTLNAPHGCGNDLCVNCEVDRVWQIVRSDLTKWFSNFDLSRNSSPTKRLLIGTSGIGKSMAAGSYLLYQLLHYDVKKLQVVVHCFGDTAYVFDKTAQTVTKCKGAITSKRVLYDLWQRGMDGYIIYDVARKGTPPDTNFLPITGWGMIVVSSPKVSNYDEWAKQLKARRIIMNCPDEMDVKAMCAWMKRGVTTDKQAEYWEMVKKHMYFVGPLQRHIFDEESFNERCGAVKFALDSIKEVTVKECFLSGGELPWYSENSSHKLVKIVWEIYADSEIFFNAPMCVYLKEETFERFLRLTKYNSFLKLLLASRDIIFPIFFEYFALKSFMESAFVKAMATELTESEPPTGRQAKPCVLKLNPELHPKGYEGLVPSEYETKIRKINYGVLYKPWVTNFPLVDAFFFMESNPMTLVGLQLTTASEHHTKTSTVKQFKKRLAAYFEDWEELSRDMSWEIIYVQHKECKPIKKWQECDVDNPDNVSEEEKEIVAFWNGKVHQYQFLLISDFVRKMREMTIQ</sequence>
<comment type="caution">
    <text evidence="3">The sequence shown here is derived from an EMBL/GenBank/DDBJ whole genome shotgun (WGS) entry which is preliminary data.</text>
</comment>
<dbReference type="PANTHER" id="PTHR33129">
    <property type="entry name" value="PROTEIN KINASE DOMAIN-CONTAINING PROTEIN-RELATED"/>
    <property type="match status" value="1"/>
</dbReference>
<organism evidence="3 4">
    <name type="scientific">Trypanosoma cruzi marinkellei</name>
    <dbReference type="NCBI Taxonomy" id="85056"/>
    <lineage>
        <taxon>Eukaryota</taxon>
        <taxon>Discoba</taxon>
        <taxon>Euglenozoa</taxon>
        <taxon>Kinetoplastea</taxon>
        <taxon>Metakinetoplastina</taxon>
        <taxon>Trypanosomatida</taxon>
        <taxon>Trypanosomatidae</taxon>
        <taxon>Trypanosoma</taxon>
        <taxon>Schizotrypanum</taxon>
    </lineage>
</organism>
<dbReference type="Pfam" id="PF20445">
    <property type="entry name" value="RHS_N"/>
    <property type="match status" value="1"/>
</dbReference>
<dbReference type="AlphaFoldDB" id="K2NTE2"/>
<feature type="domain" description="Retrotransposon hot spot protein N-terminal" evidence="2">
    <location>
        <begin position="71"/>
        <end position="179"/>
    </location>
</feature>
<keyword evidence="4" id="KW-1185">Reference proteome</keyword>
<name>K2NTE2_TRYCR</name>
<reference evidence="3 4" key="1">
    <citation type="journal article" date="2012" name="BMC Genomics">
        <title>Comparative genomic analysis of human infective Trypanosoma cruzi lineages with the bat-restricted subspecies T. cruzi marinkellei.</title>
        <authorList>
            <person name="Franzen O."/>
            <person name="Talavera-Lopez C."/>
            <person name="Ochaya S."/>
            <person name="Butler C.E."/>
            <person name="Messenger L.A."/>
            <person name="Lewis M.D."/>
            <person name="Llewellyn M.S."/>
            <person name="Marinkelle C.J."/>
            <person name="Tyler K.M."/>
            <person name="Miles M.A."/>
            <person name="Andersson B."/>
        </authorList>
    </citation>
    <scope>NUCLEOTIDE SEQUENCE [LARGE SCALE GENOMIC DNA]</scope>
    <source>
        <strain evidence="3 4">B7</strain>
    </source>
</reference>
<accession>K2NTE2</accession>
<proteinExistence type="predicted"/>
<evidence type="ECO:0000313" key="4">
    <source>
        <dbReference type="Proteomes" id="UP000007350"/>
    </source>
</evidence>
<gene>
    <name evidence="3" type="ORF">MOQ_001491</name>
</gene>
<dbReference type="InterPro" id="IPR046835">
    <property type="entry name" value="RHS_N"/>
</dbReference>
<evidence type="ECO:0000313" key="3">
    <source>
        <dbReference type="EMBL" id="EKF38301.1"/>
    </source>
</evidence>
<dbReference type="EMBL" id="AHKC01006139">
    <property type="protein sequence ID" value="EKF38301.1"/>
    <property type="molecule type" value="Genomic_DNA"/>
</dbReference>
<evidence type="ECO:0000259" key="2">
    <source>
        <dbReference type="Pfam" id="PF20445"/>
    </source>
</evidence>